<evidence type="ECO:0000256" key="4">
    <source>
        <dbReference type="ARBA" id="ARBA00022989"/>
    </source>
</evidence>
<evidence type="ECO:0000313" key="10">
    <source>
        <dbReference type="Proteomes" id="UP000286746"/>
    </source>
</evidence>
<feature type="transmembrane region" description="Helical" evidence="7">
    <location>
        <begin position="390"/>
        <end position="409"/>
    </location>
</feature>
<accession>A0A401VUI6</accession>
<evidence type="ECO:0000313" key="9">
    <source>
        <dbReference type="EMBL" id="GCD40733.1"/>
    </source>
</evidence>
<proteinExistence type="predicted"/>
<keyword evidence="4 7" id="KW-1133">Transmembrane helix</keyword>
<feature type="transmembrane region" description="Helical" evidence="7">
    <location>
        <begin position="182"/>
        <end position="202"/>
    </location>
</feature>
<sequence length="453" mass="46464">MLTPAEQHRSGRPGHRGGGRVFARLWAATASANLGDGLVLALIPLLAVQLTASSGLVAGAKLAHTLPWAVAPLAVGLLVDSMDRRQLIMVFDLFRAAALAALLAALLLDATALFVLCALYLVACCLAVGEAVADIATTALVPSVVPRHRLEWANSWIRGTESVLNEFVGLPLGGLLVALGPAWAVGGAGGLYAVAACAMLTLHGKYRPVAQDASPDGDAAEHGVRSGEGTGQHGDDGLDGRRRHLLTAGLRILWRNRPLRTLTLMSTVMAGCWSAWLAVLVVYTVQGPVGLSPAGYGLLLTTLGAGAVTGAALAPRLARTVGVRWILVTDVVAGVVMLGAPAASADVAVIAFATFLGGVGSGLWNVVVISLRQRLTPQDRLGRISGAIRCLGWGGMPLGAALAAGLAELTGPRPVFALAAVLTALTLIPLLRILNTPALDAPAQEASPVAGKR</sequence>
<evidence type="ECO:0000256" key="1">
    <source>
        <dbReference type="ARBA" id="ARBA00004651"/>
    </source>
</evidence>
<feature type="transmembrane region" description="Helical" evidence="7">
    <location>
        <begin position="261"/>
        <end position="283"/>
    </location>
</feature>
<dbReference type="AlphaFoldDB" id="A0A401VUI6"/>
<dbReference type="SUPFAM" id="SSF103473">
    <property type="entry name" value="MFS general substrate transporter"/>
    <property type="match status" value="1"/>
</dbReference>
<feature type="transmembrane region" description="Helical" evidence="7">
    <location>
        <begin position="325"/>
        <end position="343"/>
    </location>
</feature>
<dbReference type="PANTHER" id="PTHR23513">
    <property type="entry name" value="INTEGRAL MEMBRANE EFFLUX PROTEIN-RELATED"/>
    <property type="match status" value="1"/>
</dbReference>
<evidence type="ECO:0000256" key="5">
    <source>
        <dbReference type="ARBA" id="ARBA00023136"/>
    </source>
</evidence>
<evidence type="ECO:0000256" key="3">
    <source>
        <dbReference type="ARBA" id="ARBA00022692"/>
    </source>
</evidence>
<dbReference type="Gene3D" id="1.20.1250.20">
    <property type="entry name" value="MFS general substrate transporter like domains"/>
    <property type="match status" value="1"/>
</dbReference>
<feature type="region of interest" description="Disordered" evidence="6">
    <location>
        <begin position="211"/>
        <end position="240"/>
    </location>
</feature>
<comment type="subcellular location">
    <subcellularLocation>
        <location evidence="1">Cell membrane</location>
        <topology evidence="1">Multi-pass membrane protein</topology>
    </subcellularLocation>
</comment>
<dbReference type="InterPro" id="IPR020846">
    <property type="entry name" value="MFS_dom"/>
</dbReference>
<keyword evidence="3 7" id="KW-0812">Transmembrane</keyword>
<feature type="domain" description="Major facilitator superfamily (MFS) profile" evidence="8">
    <location>
        <begin position="259"/>
        <end position="453"/>
    </location>
</feature>
<feature type="transmembrane region" description="Helical" evidence="7">
    <location>
        <begin position="21"/>
        <end position="46"/>
    </location>
</feature>
<feature type="transmembrane region" description="Helical" evidence="7">
    <location>
        <begin position="349"/>
        <end position="369"/>
    </location>
</feature>
<dbReference type="CDD" id="cd06173">
    <property type="entry name" value="MFS_MefA_like"/>
    <property type="match status" value="1"/>
</dbReference>
<dbReference type="GO" id="GO:0022857">
    <property type="term" value="F:transmembrane transporter activity"/>
    <property type="evidence" value="ECO:0007669"/>
    <property type="project" value="InterPro"/>
</dbReference>
<comment type="caution">
    <text evidence="9">The sequence shown here is derived from an EMBL/GenBank/DDBJ whole genome shotgun (WGS) entry which is preliminary data.</text>
</comment>
<evidence type="ECO:0000256" key="2">
    <source>
        <dbReference type="ARBA" id="ARBA00022475"/>
    </source>
</evidence>
<reference evidence="9 10" key="1">
    <citation type="submission" date="2018-11" db="EMBL/GenBank/DDBJ databases">
        <title>Whole genome sequence of Streptomyces paromomycinus NBRC 15454(T).</title>
        <authorList>
            <person name="Komaki H."/>
            <person name="Tamura T."/>
        </authorList>
    </citation>
    <scope>NUCLEOTIDE SEQUENCE [LARGE SCALE GENOMIC DNA]</scope>
    <source>
        <strain evidence="9 10">NBRC 15454</strain>
    </source>
</reference>
<dbReference type="PANTHER" id="PTHR23513:SF6">
    <property type="entry name" value="MAJOR FACILITATOR SUPERFAMILY ASSOCIATED DOMAIN-CONTAINING PROTEIN"/>
    <property type="match status" value="1"/>
</dbReference>
<dbReference type="Proteomes" id="UP000286746">
    <property type="component" value="Unassembled WGS sequence"/>
</dbReference>
<gene>
    <name evidence="9" type="ORF">GKJPGBOP_00386</name>
</gene>
<dbReference type="InterPro" id="IPR036259">
    <property type="entry name" value="MFS_trans_sf"/>
</dbReference>
<dbReference type="EMBL" id="BHZD01000001">
    <property type="protein sequence ID" value="GCD40733.1"/>
    <property type="molecule type" value="Genomic_DNA"/>
</dbReference>
<keyword evidence="5 7" id="KW-0472">Membrane</keyword>
<evidence type="ECO:0000259" key="8">
    <source>
        <dbReference type="PROSITE" id="PS50850"/>
    </source>
</evidence>
<dbReference type="PROSITE" id="PS50850">
    <property type="entry name" value="MFS"/>
    <property type="match status" value="1"/>
</dbReference>
<feature type="transmembrane region" description="Helical" evidence="7">
    <location>
        <begin position="99"/>
        <end position="123"/>
    </location>
</feature>
<feature type="transmembrane region" description="Helical" evidence="7">
    <location>
        <begin position="295"/>
        <end position="313"/>
    </location>
</feature>
<name>A0A401VUI6_STREY</name>
<dbReference type="GO" id="GO:0005886">
    <property type="term" value="C:plasma membrane"/>
    <property type="evidence" value="ECO:0007669"/>
    <property type="project" value="UniProtKB-SubCell"/>
</dbReference>
<evidence type="ECO:0000256" key="6">
    <source>
        <dbReference type="SAM" id="MobiDB-lite"/>
    </source>
</evidence>
<dbReference type="InterPro" id="IPR011701">
    <property type="entry name" value="MFS"/>
</dbReference>
<dbReference type="RefSeq" id="WP_125051214.1">
    <property type="nucleotide sequence ID" value="NZ_BHZD01000001.1"/>
</dbReference>
<keyword evidence="10" id="KW-1185">Reference proteome</keyword>
<feature type="transmembrane region" description="Helical" evidence="7">
    <location>
        <begin position="415"/>
        <end position="434"/>
    </location>
</feature>
<protein>
    <submittedName>
        <fullName evidence="9">MFS transporter</fullName>
    </submittedName>
</protein>
<evidence type="ECO:0000256" key="7">
    <source>
        <dbReference type="SAM" id="Phobius"/>
    </source>
</evidence>
<organism evidence="9 10">
    <name type="scientific">Streptomyces paromomycinus</name>
    <name type="common">Streptomyces rimosus subsp. paromomycinus</name>
    <dbReference type="NCBI Taxonomy" id="92743"/>
    <lineage>
        <taxon>Bacteria</taxon>
        <taxon>Bacillati</taxon>
        <taxon>Actinomycetota</taxon>
        <taxon>Actinomycetes</taxon>
        <taxon>Kitasatosporales</taxon>
        <taxon>Streptomycetaceae</taxon>
        <taxon>Streptomyces</taxon>
    </lineage>
</organism>
<feature type="transmembrane region" description="Helical" evidence="7">
    <location>
        <begin position="58"/>
        <end position="79"/>
    </location>
</feature>
<dbReference type="Pfam" id="PF07690">
    <property type="entry name" value="MFS_1"/>
    <property type="match status" value="1"/>
</dbReference>
<keyword evidence="2" id="KW-1003">Cell membrane</keyword>